<accession>A0A4C2ACG1</accession>
<proteinExistence type="predicted"/>
<dbReference type="EMBL" id="BGZK01002945">
    <property type="protein sequence ID" value="GBP97512.1"/>
    <property type="molecule type" value="Genomic_DNA"/>
</dbReference>
<reference evidence="1 2" key="1">
    <citation type="journal article" date="2019" name="Commun. Biol.">
        <title>The bagworm genome reveals a unique fibroin gene that provides high tensile strength.</title>
        <authorList>
            <person name="Kono N."/>
            <person name="Nakamura H."/>
            <person name="Ohtoshi R."/>
            <person name="Tomita M."/>
            <person name="Numata K."/>
            <person name="Arakawa K."/>
        </authorList>
    </citation>
    <scope>NUCLEOTIDE SEQUENCE [LARGE SCALE GENOMIC DNA]</scope>
</reference>
<dbReference type="AlphaFoldDB" id="A0A4C2ACG1"/>
<name>A0A4C2ACG1_EUMVA</name>
<gene>
    <name evidence="1" type="ORF">EVAR_101156_1</name>
</gene>
<protein>
    <submittedName>
        <fullName evidence="1">Uncharacterized protein</fullName>
    </submittedName>
</protein>
<dbReference type="Proteomes" id="UP000299102">
    <property type="component" value="Unassembled WGS sequence"/>
</dbReference>
<comment type="caution">
    <text evidence="1">The sequence shown here is derived from an EMBL/GenBank/DDBJ whole genome shotgun (WGS) entry which is preliminary data.</text>
</comment>
<evidence type="ECO:0000313" key="2">
    <source>
        <dbReference type="Proteomes" id="UP000299102"/>
    </source>
</evidence>
<keyword evidence="2" id="KW-1185">Reference proteome</keyword>
<evidence type="ECO:0000313" key="1">
    <source>
        <dbReference type="EMBL" id="GBP97512.1"/>
    </source>
</evidence>
<sequence>MDTRNFGGVSNIPAFRADRGKILRWDTVLRWQRFEEISLNRYSLEDGEEIISPGALYTHVNVQFIEPSSAFIECLPATLNDLLGQMALPRMKLISITDIVVRAIRRKFFVAVPRRPSSPRRRSSSPSAPRLR</sequence>
<organism evidence="1 2">
    <name type="scientific">Eumeta variegata</name>
    <name type="common">Bagworm moth</name>
    <name type="synonym">Eumeta japonica</name>
    <dbReference type="NCBI Taxonomy" id="151549"/>
    <lineage>
        <taxon>Eukaryota</taxon>
        <taxon>Metazoa</taxon>
        <taxon>Ecdysozoa</taxon>
        <taxon>Arthropoda</taxon>
        <taxon>Hexapoda</taxon>
        <taxon>Insecta</taxon>
        <taxon>Pterygota</taxon>
        <taxon>Neoptera</taxon>
        <taxon>Endopterygota</taxon>
        <taxon>Lepidoptera</taxon>
        <taxon>Glossata</taxon>
        <taxon>Ditrysia</taxon>
        <taxon>Tineoidea</taxon>
        <taxon>Psychidae</taxon>
        <taxon>Oiketicinae</taxon>
        <taxon>Eumeta</taxon>
    </lineage>
</organism>